<keyword evidence="20" id="KW-0564">Palmitate</keyword>
<dbReference type="InterPro" id="IPR007111">
    <property type="entry name" value="NACHT_NTPase"/>
</dbReference>
<evidence type="ECO:0000256" key="4">
    <source>
        <dbReference type="ARBA" id="ARBA00004496"/>
    </source>
</evidence>
<evidence type="ECO:0000256" key="21">
    <source>
        <dbReference type="ARBA" id="ARBA00023239"/>
    </source>
</evidence>
<dbReference type="InterPro" id="IPR027417">
    <property type="entry name" value="P-loop_NTPase"/>
</dbReference>
<dbReference type="InterPro" id="IPR036568">
    <property type="entry name" value="GGCT-like_sf"/>
</dbReference>
<dbReference type="EC" id="4.3.2.9" evidence="7"/>
<keyword evidence="14" id="KW-0677">Repeat</keyword>
<evidence type="ECO:0000256" key="17">
    <source>
        <dbReference type="ARBA" id="ARBA00022843"/>
    </source>
</evidence>
<evidence type="ECO:0000256" key="10">
    <source>
        <dbReference type="ARBA" id="ARBA00022553"/>
    </source>
</evidence>
<keyword evidence="17" id="KW-0832">Ubl conjugation</keyword>
<evidence type="ECO:0000256" key="1">
    <source>
        <dbReference type="ARBA" id="ARBA00004187"/>
    </source>
</evidence>
<dbReference type="GO" id="GO:0001819">
    <property type="term" value="P:positive regulation of cytokine production"/>
    <property type="evidence" value="ECO:0007669"/>
    <property type="project" value="UniProtKB-ARBA"/>
</dbReference>
<evidence type="ECO:0000256" key="3">
    <source>
        <dbReference type="ARBA" id="ARBA00004221"/>
    </source>
</evidence>
<dbReference type="CDD" id="cd08324">
    <property type="entry name" value="CARD_NOD1_CARD4"/>
    <property type="match status" value="1"/>
</dbReference>
<dbReference type="GO" id="GO:0045087">
    <property type="term" value="P:innate immune response"/>
    <property type="evidence" value="ECO:0007669"/>
    <property type="project" value="UniProtKB-KW"/>
</dbReference>
<organism evidence="30 31">
    <name type="scientific">Tupaia chinensis</name>
    <name type="common">Chinese tree shrew</name>
    <name type="synonym">Tupaia belangeri chinensis</name>
    <dbReference type="NCBI Taxonomy" id="246437"/>
    <lineage>
        <taxon>Eukaryota</taxon>
        <taxon>Metazoa</taxon>
        <taxon>Chordata</taxon>
        <taxon>Craniata</taxon>
        <taxon>Vertebrata</taxon>
        <taxon>Euteleostomi</taxon>
        <taxon>Mammalia</taxon>
        <taxon>Eutheria</taxon>
        <taxon>Euarchontoglires</taxon>
        <taxon>Scandentia</taxon>
        <taxon>Tupaiidae</taxon>
        <taxon>Tupaia</taxon>
    </lineage>
</organism>
<dbReference type="Gene3D" id="3.10.490.10">
    <property type="entry name" value="Gamma-glutamyl cyclotransferase-like"/>
    <property type="match status" value="1"/>
</dbReference>
<comment type="similarity">
    <text evidence="5">Belongs to the gamma-glutamylcyclotransferase family.</text>
</comment>
<dbReference type="InterPro" id="IPR051261">
    <property type="entry name" value="NLR"/>
</dbReference>
<evidence type="ECO:0000256" key="19">
    <source>
        <dbReference type="ARBA" id="ARBA00023136"/>
    </source>
</evidence>
<proteinExistence type="inferred from homology"/>
<accession>L9L3F4</accession>
<dbReference type="GO" id="GO:0005737">
    <property type="term" value="C:cytoplasm"/>
    <property type="evidence" value="ECO:0007669"/>
    <property type="project" value="UniProtKB-SubCell"/>
</dbReference>
<dbReference type="PROSITE" id="PS50837">
    <property type="entry name" value="NACHT"/>
    <property type="match status" value="1"/>
</dbReference>
<dbReference type="GO" id="GO:0016324">
    <property type="term" value="C:apical plasma membrane"/>
    <property type="evidence" value="ECO:0007669"/>
    <property type="project" value="UniProtKB-SubCell"/>
</dbReference>
<dbReference type="GO" id="GO:0070427">
    <property type="term" value="P:nucleotide-binding oligomerization domain containing 1 signaling pathway"/>
    <property type="evidence" value="ECO:0007669"/>
    <property type="project" value="UniProtKB-ARBA"/>
</dbReference>
<dbReference type="GO" id="GO:0043123">
    <property type="term" value="P:positive regulation of canonical NF-kappaB signal transduction"/>
    <property type="evidence" value="ECO:0007669"/>
    <property type="project" value="UniProtKB-ARBA"/>
</dbReference>
<evidence type="ECO:0000256" key="2">
    <source>
        <dbReference type="ARBA" id="ARBA00004193"/>
    </source>
</evidence>
<evidence type="ECO:0000313" key="30">
    <source>
        <dbReference type="EMBL" id="ELW67927.1"/>
    </source>
</evidence>
<dbReference type="AlphaFoldDB" id="L9L3F4"/>
<keyword evidence="12" id="KW-0433">Leucine-rich repeat</keyword>
<dbReference type="Gene3D" id="3.40.50.300">
    <property type="entry name" value="P-loop containing nucleotide triphosphate hydrolases"/>
    <property type="match status" value="1"/>
</dbReference>
<evidence type="ECO:0000256" key="8">
    <source>
        <dbReference type="ARBA" id="ARBA00022475"/>
    </source>
</evidence>
<keyword evidence="16" id="KW-0067">ATP-binding</keyword>
<dbReference type="Pfam" id="PF13772">
    <property type="entry name" value="AIG2_2"/>
    <property type="match status" value="1"/>
</dbReference>
<dbReference type="InterPro" id="IPR041075">
    <property type="entry name" value="NOD1/2_WH"/>
</dbReference>
<dbReference type="FunFam" id="3.40.50.300:FF:001074">
    <property type="entry name" value="Nucleotide binding oligomerization domain containing 1"/>
    <property type="match status" value="1"/>
</dbReference>
<evidence type="ECO:0000256" key="5">
    <source>
        <dbReference type="ARBA" id="ARBA00008861"/>
    </source>
</evidence>
<dbReference type="Pfam" id="PF17776">
    <property type="entry name" value="NLRC4_HD2"/>
    <property type="match status" value="1"/>
</dbReference>
<dbReference type="GO" id="GO:0006915">
    <property type="term" value="P:apoptotic process"/>
    <property type="evidence" value="ECO:0007669"/>
    <property type="project" value="UniProtKB-KW"/>
</dbReference>
<evidence type="ECO:0000256" key="22">
    <source>
        <dbReference type="ARBA" id="ARBA00023288"/>
    </source>
</evidence>
<evidence type="ECO:0000256" key="18">
    <source>
        <dbReference type="ARBA" id="ARBA00022859"/>
    </source>
</evidence>
<dbReference type="GO" id="GO:0003839">
    <property type="term" value="F:gamma-glutamylcyclotransferase activity"/>
    <property type="evidence" value="ECO:0007669"/>
    <property type="project" value="UniProtKB-EC"/>
</dbReference>
<evidence type="ECO:0000256" key="6">
    <source>
        <dbReference type="ARBA" id="ARBA00011738"/>
    </source>
</evidence>
<evidence type="ECO:0000256" key="24">
    <source>
        <dbReference type="ARBA" id="ARBA00050526"/>
    </source>
</evidence>
<evidence type="ECO:0000256" key="14">
    <source>
        <dbReference type="ARBA" id="ARBA00022737"/>
    </source>
</evidence>
<gene>
    <name evidence="30" type="ORF">TREES_T100002722</name>
</gene>
<comment type="catalytic activity">
    <reaction evidence="24">
        <text>an alpha-(gamma-L-glutamyl)-L-amino acid = 5-oxo-L-proline + an L-alpha-amino acid</text>
        <dbReference type="Rhea" id="RHEA:20505"/>
        <dbReference type="ChEBI" id="CHEBI:58402"/>
        <dbReference type="ChEBI" id="CHEBI:59869"/>
        <dbReference type="ChEBI" id="CHEBI:71304"/>
        <dbReference type="EC" id="4.3.2.9"/>
    </reaction>
    <physiologicalReaction direction="left-to-right" evidence="24">
        <dbReference type="Rhea" id="RHEA:20506"/>
    </physiologicalReaction>
</comment>
<evidence type="ECO:0000256" key="27">
    <source>
        <dbReference type="ARBA" id="ARBA00074629"/>
    </source>
</evidence>
<reference evidence="31" key="1">
    <citation type="submission" date="2012-07" db="EMBL/GenBank/DDBJ databases">
        <title>Genome of the Chinese tree shrew, a rising model animal genetically related to primates.</title>
        <authorList>
            <person name="Zhang G."/>
            <person name="Fan Y."/>
            <person name="Yao Y."/>
            <person name="Huang Z."/>
        </authorList>
    </citation>
    <scope>NUCLEOTIDE SEQUENCE [LARGE SCALE GENOMIC DNA]</scope>
</reference>
<evidence type="ECO:0000313" key="31">
    <source>
        <dbReference type="Proteomes" id="UP000011518"/>
    </source>
</evidence>
<evidence type="ECO:0000256" key="16">
    <source>
        <dbReference type="ARBA" id="ARBA00022840"/>
    </source>
</evidence>
<dbReference type="Gene3D" id="1.10.533.10">
    <property type="entry name" value="Death Domain, Fas"/>
    <property type="match status" value="1"/>
</dbReference>
<keyword evidence="31" id="KW-1185">Reference proteome</keyword>
<dbReference type="SUPFAM" id="SSF47986">
    <property type="entry name" value="DEATH domain"/>
    <property type="match status" value="1"/>
</dbReference>
<dbReference type="InterPro" id="IPR032675">
    <property type="entry name" value="LRR_dom_sf"/>
</dbReference>
<keyword evidence="13" id="KW-0053">Apoptosis</keyword>
<dbReference type="InParanoid" id="L9L3F4"/>
<dbReference type="InterPro" id="IPR041267">
    <property type="entry name" value="NLRP_HD2"/>
</dbReference>
<keyword evidence="18" id="KW-0391">Immunity</keyword>
<dbReference type="EMBL" id="KB320592">
    <property type="protein sequence ID" value="ELW67927.1"/>
    <property type="molecule type" value="Genomic_DNA"/>
</dbReference>
<dbReference type="CDD" id="cd06661">
    <property type="entry name" value="GGCT_like"/>
    <property type="match status" value="1"/>
</dbReference>
<dbReference type="Pfam" id="PF17779">
    <property type="entry name" value="WHD_NOD2"/>
    <property type="match status" value="1"/>
</dbReference>
<dbReference type="PROSITE" id="PS50209">
    <property type="entry name" value="CARD"/>
    <property type="match status" value="1"/>
</dbReference>
<name>L9L3F4_TUPCH</name>
<dbReference type="GO" id="GO:0005524">
    <property type="term" value="F:ATP binding"/>
    <property type="evidence" value="ECO:0007669"/>
    <property type="project" value="UniProtKB-KW"/>
</dbReference>
<evidence type="ECO:0000256" key="13">
    <source>
        <dbReference type="ARBA" id="ARBA00022703"/>
    </source>
</evidence>
<dbReference type="eggNOG" id="KOG4308">
    <property type="taxonomic scope" value="Eukaryota"/>
</dbReference>
<evidence type="ECO:0000259" key="28">
    <source>
        <dbReference type="PROSITE" id="PS50209"/>
    </source>
</evidence>
<keyword evidence="10" id="KW-0597">Phosphoprotein</keyword>
<sequence>MATSGCKDGPGQEESFLYFAYGSNLLTERIHLRNPSAAFCCVARLQDYKLDFGNFQGKTSQTWHGGIATIFQSPGDEVWGIVWKMNKSNLSSLDEQEGVKSGTYVVIEVKVSTQEGREITCRSYQMTDYESAPPSPQYKQEDMQPKMNLGNVATLTMEKQGHSEMEAVPPNSHSYIKLLKINRELLVTHIRNTRCLVDNLLENDYFSVEDAEIVCACPTQPEKVRKILDLVQSKGEEVSEFFIHVLQQLTDAYVDLRPWLSEIGFSPSQLIQSKAVVNTDPVSGYTQQLRQQLGRDSQFTLSYSQKEELLLEETYTDTLMELVGLNDESLGSLDSPAHLLDPTTGVLNEQGEVVFIFGDAGVGKSMLLQRLQNLWASGQLEVKVKFFFHFRCRMFSCFKESDALCLQDLLFKHFCYPQQDPEEVFAFLLRFPHMALFSFDGLDELHSDFDLSREPDCSCPWEPAHPLVLLASLLSGKLLKGAGKLLTARTGTEVPRQLLRKKVLLRGFSPSHLRTYARRMFPERVVQDRLLHQLEANPNLCSLCTVPLFCWIIFRCFQHFNSAFEGSLQLPDCTVTLTDVFLLVTEVHLNRTQPSSLVQRNTRSPVETLRAGQDTLRSLGQVAHQGMEKSLFVFSQEAVQASELQEGGLQLGFLRTVQELGPGGDQQSYEFFHVTLQAFFAAFFLVVDDKVGSQGLLRFFQEWAPPGEAATTSCYAPFLPFQCLGDSGLAREDPFRNKDHFQFTNLFLCGLLSKAKQKLLRHLVPVATLRRKRKALWTHLFASLRSYLRNLPRVQSGGFSQVQAMPTFIWMLRCIYETQSQRVGRRAAEGICANYLKLTYCNACSADCSALSFVLHHLRKQLALDLDNNNLNDFGVQELQPCFSRLTVIRLSVNQITDKGVKVLYEELSKYRILTFLGLYSNQITDVGARYIAKLLDECKGLTHLKLGKNSITSEGGKCLALAVKNSKSIFEVGMWGNRIGDEGAKAFAEALRNHPSLTNLSLAYNGISTEGGKSLAQALQWNASLRIFWLTKNELDDEVAESLAEMLKVNQTLKHLWLIQNQITAKGIAQLAEGLQKNTGIMEICLNGNLIKPEEAKVFEDEKRIVCS</sequence>
<dbReference type="SUPFAM" id="SSF110857">
    <property type="entry name" value="Gamma-glutamyl cyclotransferase-like"/>
    <property type="match status" value="1"/>
</dbReference>
<evidence type="ECO:0000256" key="11">
    <source>
        <dbReference type="ARBA" id="ARBA00022588"/>
    </source>
</evidence>
<dbReference type="GO" id="GO:0042834">
    <property type="term" value="F:peptidoglycan binding"/>
    <property type="evidence" value="ECO:0007669"/>
    <property type="project" value="UniProtKB-ARBA"/>
</dbReference>
<dbReference type="GO" id="GO:0038187">
    <property type="term" value="F:pattern recognition receptor activity"/>
    <property type="evidence" value="ECO:0007669"/>
    <property type="project" value="UniProtKB-ARBA"/>
</dbReference>
<comment type="subunit">
    <text evidence="6">Homodimer.</text>
</comment>
<dbReference type="FunFam" id="3.80.10.10:FF:000282">
    <property type="entry name" value="Nucleotide-binding oligomerization domain-containing protein 1"/>
    <property type="match status" value="1"/>
</dbReference>
<dbReference type="Gene3D" id="3.80.10.10">
    <property type="entry name" value="Ribonuclease Inhibitor"/>
    <property type="match status" value="2"/>
</dbReference>
<dbReference type="GO" id="GO:0016323">
    <property type="term" value="C:basolateral plasma membrane"/>
    <property type="evidence" value="ECO:0007669"/>
    <property type="project" value="UniProtKB-SubCell"/>
</dbReference>
<evidence type="ECO:0000256" key="26">
    <source>
        <dbReference type="ARBA" id="ARBA00070805"/>
    </source>
</evidence>
<keyword evidence="9" id="KW-0963">Cytoplasm</keyword>
<comment type="subcellular location">
    <subcellularLocation>
        <location evidence="3">Apical cell membrane</location>
    </subcellularLocation>
    <subcellularLocation>
        <location evidence="1">Basolateral cell membrane</location>
    </subcellularLocation>
    <subcellularLocation>
        <location evidence="2">Cell membrane</location>
        <topology evidence="2">Lipid-anchor</topology>
    </subcellularLocation>
    <subcellularLocation>
        <location evidence="4">Cytoplasm</location>
    </subcellularLocation>
</comment>
<evidence type="ECO:0000256" key="7">
    <source>
        <dbReference type="ARBA" id="ARBA00012346"/>
    </source>
</evidence>
<evidence type="ECO:0000256" key="9">
    <source>
        <dbReference type="ARBA" id="ARBA00022490"/>
    </source>
</evidence>
<evidence type="ECO:0000256" key="25">
    <source>
        <dbReference type="ARBA" id="ARBA00059420"/>
    </source>
</evidence>
<feature type="domain" description="NACHT" evidence="29">
    <location>
        <begin position="352"/>
        <end position="687"/>
    </location>
</feature>
<keyword evidence="11" id="KW-0399">Innate immunity</keyword>
<evidence type="ECO:0000256" key="15">
    <source>
        <dbReference type="ARBA" id="ARBA00022741"/>
    </source>
</evidence>
<dbReference type="InterPro" id="IPR011029">
    <property type="entry name" value="DEATH-like_dom_sf"/>
</dbReference>
<evidence type="ECO:0000256" key="20">
    <source>
        <dbReference type="ARBA" id="ARBA00023139"/>
    </source>
</evidence>
<comment type="function">
    <text evidence="25">Catalyzes the formation of 5-oxoproline from gamma-glutamyl dipeptides and may play a significant role in glutathione homeostasis. Induces release of cytochrome c from mitochondria with resultant induction of apoptosis.</text>
</comment>
<dbReference type="Pfam" id="PF00619">
    <property type="entry name" value="CARD"/>
    <property type="match status" value="1"/>
</dbReference>
<keyword evidence="19" id="KW-0472">Membrane</keyword>
<dbReference type="Pfam" id="PF05729">
    <property type="entry name" value="NACHT"/>
    <property type="match status" value="1"/>
</dbReference>
<keyword evidence="15" id="KW-0547">Nucleotide-binding</keyword>
<evidence type="ECO:0000256" key="12">
    <source>
        <dbReference type="ARBA" id="ARBA00022614"/>
    </source>
</evidence>
<dbReference type="Proteomes" id="UP000011518">
    <property type="component" value="Unassembled WGS sequence"/>
</dbReference>
<dbReference type="Pfam" id="PF13516">
    <property type="entry name" value="LRR_6"/>
    <property type="match status" value="4"/>
</dbReference>
<comment type="similarity">
    <text evidence="23">Belongs to the NOD1-NOD2 family.</text>
</comment>
<reference evidence="31" key="2">
    <citation type="journal article" date="2013" name="Nat. Commun.">
        <title>Genome of the Chinese tree shrew.</title>
        <authorList>
            <person name="Fan Y."/>
            <person name="Huang Z.Y."/>
            <person name="Cao C.C."/>
            <person name="Chen C.S."/>
            <person name="Chen Y.X."/>
            <person name="Fan D.D."/>
            <person name="He J."/>
            <person name="Hou H.L."/>
            <person name="Hu L."/>
            <person name="Hu X.T."/>
            <person name="Jiang X.T."/>
            <person name="Lai R."/>
            <person name="Lang Y.S."/>
            <person name="Liang B."/>
            <person name="Liao S.G."/>
            <person name="Mu D."/>
            <person name="Ma Y.Y."/>
            <person name="Niu Y.Y."/>
            <person name="Sun X.Q."/>
            <person name="Xia J.Q."/>
            <person name="Xiao J."/>
            <person name="Xiong Z.Q."/>
            <person name="Xu L."/>
            <person name="Yang L."/>
            <person name="Zhang Y."/>
            <person name="Zhao W."/>
            <person name="Zhao X.D."/>
            <person name="Zheng Y.T."/>
            <person name="Zhou J.M."/>
            <person name="Zhu Y.B."/>
            <person name="Zhang G.J."/>
            <person name="Wang J."/>
            <person name="Yao Y.G."/>
        </authorList>
    </citation>
    <scope>NUCLEOTIDE SEQUENCE [LARGE SCALE GENOMIC DNA]</scope>
</reference>
<dbReference type="GO" id="GO:0042742">
    <property type="term" value="P:defense response to bacterium"/>
    <property type="evidence" value="ECO:0007669"/>
    <property type="project" value="UniProtKB-ARBA"/>
</dbReference>
<dbReference type="InterPro" id="IPR001611">
    <property type="entry name" value="Leu-rich_rpt"/>
</dbReference>
<evidence type="ECO:0000259" key="29">
    <source>
        <dbReference type="PROSITE" id="PS50837"/>
    </source>
</evidence>
<feature type="domain" description="CARD" evidence="28">
    <location>
        <begin position="171"/>
        <end position="248"/>
    </location>
</feature>
<keyword evidence="21" id="KW-0456">Lyase</keyword>
<dbReference type="FunFam" id="1.10.533.10:FF:000047">
    <property type="entry name" value="Nucleotide-binding oligomerization domain-containing protein 1"/>
    <property type="match status" value="1"/>
</dbReference>
<dbReference type="PANTHER" id="PTHR24106">
    <property type="entry name" value="NACHT, LRR AND CARD DOMAINS-CONTAINING"/>
    <property type="match status" value="1"/>
</dbReference>
<protein>
    <recommendedName>
        <fullName evidence="27">Gamma-glutamylcyclotransferase</fullName>
        <ecNumber evidence="7">4.3.2.9</ecNumber>
    </recommendedName>
    <alternativeName>
        <fullName evidence="26">Nucleotide-binding oligomerization domain-containing protein 1</fullName>
    </alternativeName>
</protein>
<evidence type="ECO:0000256" key="23">
    <source>
        <dbReference type="ARBA" id="ARBA00038296"/>
    </source>
</evidence>
<dbReference type="STRING" id="246437.L9L3F4"/>
<dbReference type="InterPro" id="IPR013024">
    <property type="entry name" value="GGCT-like"/>
</dbReference>
<dbReference type="SUPFAM" id="SSF52047">
    <property type="entry name" value="RNI-like"/>
    <property type="match status" value="1"/>
</dbReference>
<dbReference type="GO" id="GO:0042981">
    <property type="term" value="P:regulation of apoptotic process"/>
    <property type="evidence" value="ECO:0007669"/>
    <property type="project" value="InterPro"/>
</dbReference>
<dbReference type="FunFam" id="3.10.490.10:FF:000007">
    <property type="entry name" value="Gamma-glutamylcyclotransferase"/>
    <property type="match status" value="1"/>
</dbReference>
<dbReference type="FunFam" id="3.80.10.10:FF:000254">
    <property type="entry name" value="nucleotide-binding oligomerization domain-containing protein 1"/>
    <property type="match status" value="1"/>
</dbReference>
<keyword evidence="8" id="KW-1003">Cell membrane</keyword>
<keyword evidence="22" id="KW-0449">Lipoprotein</keyword>
<dbReference type="InterPro" id="IPR001315">
    <property type="entry name" value="CARD"/>
</dbReference>
<dbReference type="SMART" id="SM00368">
    <property type="entry name" value="LRR_RI"/>
    <property type="match status" value="8"/>
</dbReference>
<dbReference type="FunCoup" id="L9L3F4">
    <property type="interactions" value="444"/>
</dbReference>